<dbReference type="PROSITE" id="PS50231">
    <property type="entry name" value="RICIN_B_LECTIN"/>
    <property type="match status" value="1"/>
</dbReference>
<dbReference type="Pfam" id="PF24562">
    <property type="entry name" value="CysR_MRC2_N"/>
    <property type="match status" value="1"/>
</dbReference>
<evidence type="ECO:0000256" key="1">
    <source>
        <dbReference type="ARBA" id="ARBA00004167"/>
    </source>
</evidence>
<evidence type="ECO:0000256" key="12">
    <source>
        <dbReference type="ARBA" id="ARBA00023180"/>
    </source>
</evidence>
<dbReference type="PROSITE" id="PS50041">
    <property type="entry name" value="C_TYPE_LECTIN_2"/>
    <property type="match status" value="5"/>
</dbReference>
<dbReference type="PRINTS" id="PR01504">
    <property type="entry name" value="PNCREATITSAP"/>
</dbReference>
<feature type="domain" description="C-type lectin" evidence="16">
    <location>
        <begin position="833"/>
        <end position="959"/>
    </location>
</feature>
<reference evidence="18 19" key="1">
    <citation type="journal article" date="2022" name="Gigascience">
        <title>A chromosome-level genome assembly and annotation of the desert horned lizard, Phrynosoma platyrhinos, provides insight into chromosomal rearrangements among reptiles.</title>
        <authorList>
            <person name="Koochekian N."/>
            <person name="Ascanio A."/>
            <person name="Farleigh K."/>
            <person name="Card D.C."/>
            <person name="Schield D.R."/>
            <person name="Castoe T.A."/>
            <person name="Jezkova T."/>
        </authorList>
    </citation>
    <scope>NUCLEOTIDE SEQUENCE [LARGE SCALE GENOMIC DNA]</scope>
    <source>
        <strain evidence="18">NK-2021</strain>
    </source>
</reference>
<keyword evidence="19" id="KW-1185">Reference proteome</keyword>
<evidence type="ECO:0000256" key="7">
    <source>
        <dbReference type="ARBA" id="ARBA00022737"/>
    </source>
</evidence>
<keyword evidence="6 15" id="KW-0732">Signal</keyword>
<evidence type="ECO:0000256" key="9">
    <source>
        <dbReference type="ARBA" id="ARBA00023136"/>
    </source>
</evidence>
<evidence type="ECO:0000256" key="6">
    <source>
        <dbReference type="ARBA" id="ARBA00022729"/>
    </source>
</evidence>
<evidence type="ECO:0008006" key="20">
    <source>
        <dbReference type="Google" id="ProtNLM"/>
    </source>
</evidence>
<evidence type="ECO:0000256" key="4">
    <source>
        <dbReference type="ARBA" id="ARBA00022583"/>
    </source>
</evidence>
<keyword evidence="7" id="KW-0677">Repeat</keyword>
<dbReference type="PANTHER" id="PTHR22803">
    <property type="entry name" value="MANNOSE, PHOSPHOLIPASE, LECTIN RECEPTOR RELATED"/>
    <property type="match status" value="1"/>
</dbReference>
<evidence type="ECO:0000259" key="17">
    <source>
        <dbReference type="PROSITE" id="PS51092"/>
    </source>
</evidence>
<dbReference type="InterPro" id="IPR035992">
    <property type="entry name" value="Ricin_B-like_lectins"/>
</dbReference>
<dbReference type="InterPro" id="IPR050111">
    <property type="entry name" value="C-type_lectin/snaclec_domain"/>
</dbReference>
<dbReference type="SMART" id="SM00458">
    <property type="entry name" value="RICIN"/>
    <property type="match status" value="1"/>
</dbReference>
<dbReference type="SUPFAM" id="SSF56436">
    <property type="entry name" value="C-type lectin-like"/>
    <property type="match status" value="6"/>
</dbReference>
<dbReference type="SUPFAM" id="SSF50370">
    <property type="entry name" value="Ricin B-like lectins"/>
    <property type="match status" value="1"/>
</dbReference>
<proteinExistence type="predicted"/>
<dbReference type="Pfam" id="PF00059">
    <property type="entry name" value="Lectin_C"/>
    <property type="match status" value="6"/>
</dbReference>
<feature type="domain" description="C-type lectin" evidence="16">
    <location>
        <begin position="664"/>
        <end position="803"/>
    </location>
</feature>
<name>A0ABQ7TDL0_PHRPL</name>
<dbReference type="Proteomes" id="UP000826234">
    <property type="component" value="Unassembled WGS sequence"/>
</dbReference>
<keyword evidence="3" id="KW-0964">Secreted</keyword>
<dbReference type="InterPro" id="IPR018378">
    <property type="entry name" value="C-type_lectin_CS"/>
</dbReference>
<keyword evidence="9 14" id="KW-0472">Membrane</keyword>
<feature type="domain" description="C-type lectin" evidence="16">
    <location>
        <begin position="337"/>
        <end position="454"/>
    </location>
</feature>
<dbReference type="InterPro" id="IPR001304">
    <property type="entry name" value="C-type_lectin-like"/>
</dbReference>
<dbReference type="SMART" id="SM00034">
    <property type="entry name" value="CLECT"/>
    <property type="match status" value="5"/>
</dbReference>
<evidence type="ECO:0000256" key="14">
    <source>
        <dbReference type="SAM" id="Phobius"/>
    </source>
</evidence>
<keyword evidence="11" id="KW-0675">Receptor</keyword>
<sequence>MSAILLFTFLFLITPAFQVSEPDTFLIHNEYLRLCMEAQKSHSITLESCNKDNEWQNFKWASEDLILNMATKLCLAAPSKTNLVSLTLSPCNKTSELQKWACRNESLLELGKEKLFLQPASGQKENVIVSKASTTKSTWTIYGTKDSLCSKGYEALFTLGGNSFGNPCVFPFKYRNTWHAKCITDDDETAQLWCGTTEDVDKDSLKGYCPVKDDNEFFWMKNQWTGDLYQFNSHSALTWHEARQSCEQQNAELLSITELHEQTYLTGLTSVDDIDYWIGLNSLDFDSGWEWTGDHPLRYLNWAPGNPSPESEKICGSMQSGNDPLKPIKCQDGWIAYAGYCYHLHRGLKTWKDALSFCRKADGDLISIHNIEEYSFVISQLGYKSTDFLWIGLNDQKTQMYFEWSDGTSVRFTKWQRGEPTHVNNRQEDCVIMSGENGDWADHYCEEELGYICKGKPLASAPEEAEPDDPSCQKVDFQYGYDWSSLYSDNKPGCKVIYRYYGSWITFLCETLRKWICQIKRGRMTQSIHVISFSFAEYSFKKIEDGWISYGSNEYYLSNITLPAEKAQEFCRKHGGGLTIIETETERKFLWKYNYFYGSFHSPYIGLILGLDGKFSWIDGSPVTYVSWSPNQPDFANEDENCVVMYSYTGNMGIMAAQTCFRIYGFNEEERKNWSAARADCKNLGGNLASIPSKRVQAFLTMHLKSSSVGPWIGLNDRNLENQFLWTDGSGVYYTNWSPGAPRYHVSDTCKTNKKYKWISNQRLVYTSWGDEEPKENIACVYLDIDGHWKTSTCNETYFTICEKYHGIIPTDPPEVPGRCPESKESHSPWIPFRAHCYSFYPFRQSWPSASMRCAHLGGTLTSIEDSAEMQFLLDYTHKLNQRDFWIGLFKNVDGEWEWEDKTEVDFVNWKDGPPEAYNYSYYHDKGYIVFQEQCIFMDGHTGEWFGQWCYSYKGFICKTSKIIEEPTKKPTDSKEHMEVLPSVHGIAVIAVILVMLILTGAGITAYIFYKRRSIQPQTTGGFENSMYNGDMVTLQKDPECQMDKKEGE</sequence>
<dbReference type="InterPro" id="IPR016187">
    <property type="entry name" value="CTDL_fold"/>
</dbReference>
<evidence type="ECO:0000259" key="16">
    <source>
        <dbReference type="PROSITE" id="PS50041"/>
    </source>
</evidence>
<feature type="signal peptide" evidence="15">
    <location>
        <begin position="1"/>
        <end position="18"/>
    </location>
</feature>
<dbReference type="PROSITE" id="PS51092">
    <property type="entry name" value="FN2_2"/>
    <property type="match status" value="1"/>
</dbReference>
<evidence type="ECO:0000256" key="8">
    <source>
        <dbReference type="ARBA" id="ARBA00022989"/>
    </source>
</evidence>
<feature type="disulfide bond" evidence="13">
    <location>
        <begin position="182"/>
        <end position="209"/>
    </location>
</feature>
<feature type="chain" id="PRO_5045985340" description="Macrophage mannose receptor 1-like" evidence="15">
    <location>
        <begin position="19"/>
        <end position="1049"/>
    </location>
</feature>
<keyword evidence="5 14" id="KW-0812">Transmembrane</keyword>
<dbReference type="InterPro" id="IPR036943">
    <property type="entry name" value="FN_type2_sf"/>
</dbReference>
<dbReference type="Gene3D" id="3.10.100.10">
    <property type="entry name" value="Mannose-Binding Protein A, subunit A"/>
    <property type="match status" value="6"/>
</dbReference>
<evidence type="ECO:0000256" key="15">
    <source>
        <dbReference type="SAM" id="SignalP"/>
    </source>
</evidence>
<feature type="domain" description="C-type lectin" evidence="16">
    <location>
        <begin position="224"/>
        <end position="331"/>
    </location>
</feature>
<dbReference type="SMART" id="SM00059">
    <property type="entry name" value="FN2"/>
    <property type="match status" value="1"/>
</dbReference>
<evidence type="ECO:0000313" key="19">
    <source>
        <dbReference type="Proteomes" id="UP000826234"/>
    </source>
</evidence>
<feature type="domain" description="Fibronectin type-II" evidence="17">
    <location>
        <begin position="163"/>
        <end position="211"/>
    </location>
</feature>
<feature type="domain" description="C-type lectin" evidence="16">
    <location>
        <begin position="550"/>
        <end position="660"/>
    </location>
</feature>
<gene>
    <name evidence="18" type="ORF">JD844_003272</name>
</gene>
<keyword evidence="10 13" id="KW-1015">Disulfide bond</keyword>
<evidence type="ECO:0000256" key="10">
    <source>
        <dbReference type="ARBA" id="ARBA00023157"/>
    </source>
</evidence>
<keyword evidence="12" id="KW-0325">Glycoprotein</keyword>
<dbReference type="EMBL" id="JAIPUX010000521">
    <property type="protein sequence ID" value="KAH0627501.1"/>
    <property type="molecule type" value="Genomic_DNA"/>
</dbReference>
<dbReference type="Pfam" id="PF00040">
    <property type="entry name" value="fn2"/>
    <property type="match status" value="1"/>
</dbReference>
<evidence type="ECO:0000256" key="13">
    <source>
        <dbReference type="PROSITE-ProRule" id="PRU00479"/>
    </source>
</evidence>
<feature type="disulfide bond" evidence="13">
    <location>
        <begin position="168"/>
        <end position="194"/>
    </location>
</feature>
<dbReference type="CDD" id="cd23407">
    <property type="entry name" value="beta-trefoil_Ricin_MRC1"/>
    <property type="match status" value="1"/>
</dbReference>
<evidence type="ECO:0000256" key="5">
    <source>
        <dbReference type="ARBA" id="ARBA00022692"/>
    </source>
</evidence>
<evidence type="ECO:0000313" key="18">
    <source>
        <dbReference type="EMBL" id="KAH0627501.1"/>
    </source>
</evidence>
<evidence type="ECO:0000256" key="2">
    <source>
        <dbReference type="ARBA" id="ARBA00004613"/>
    </source>
</evidence>
<dbReference type="InterPro" id="IPR000562">
    <property type="entry name" value="FN_type2_dom"/>
</dbReference>
<dbReference type="InterPro" id="IPR016186">
    <property type="entry name" value="C-type_lectin-like/link_sf"/>
</dbReference>
<dbReference type="Gene3D" id="2.10.10.10">
    <property type="entry name" value="Fibronectin, type II, collagen-binding"/>
    <property type="match status" value="1"/>
</dbReference>
<evidence type="ECO:0000256" key="11">
    <source>
        <dbReference type="ARBA" id="ARBA00023170"/>
    </source>
</evidence>
<keyword evidence="4" id="KW-0254">Endocytosis</keyword>
<evidence type="ECO:0000256" key="3">
    <source>
        <dbReference type="ARBA" id="ARBA00022525"/>
    </source>
</evidence>
<feature type="transmembrane region" description="Helical" evidence="14">
    <location>
        <begin position="987"/>
        <end position="1010"/>
    </location>
</feature>
<dbReference type="CDD" id="cd00037">
    <property type="entry name" value="CLECT"/>
    <property type="match status" value="5"/>
</dbReference>
<dbReference type="InterPro" id="IPR000772">
    <property type="entry name" value="Ricin_B_lectin"/>
</dbReference>
<comment type="subcellular location">
    <subcellularLocation>
        <location evidence="1">Membrane</location>
        <topology evidence="1">Single-pass membrane protein</topology>
    </subcellularLocation>
    <subcellularLocation>
        <location evidence="2">Secreted</location>
    </subcellularLocation>
</comment>
<organism evidence="18 19">
    <name type="scientific">Phrynosoma platyrhinos</name>
    <name type="common">Desert horned lizard</name>
    <dbReference type="NCBI Taxonomy" id="52577"/>
    <lineage>
        <taxon>Eukaryota</taxon>
        <taxon>Metazoa</taxon>
        <taxon>Chordata</taxon>
        <taxon>Craniata</taxon>
        <taxon>Vertebrata</taxon>
        <taxon>Euteleostomi</taxon>
        <taxon>Lepidosauria</taxon>
        <taxon>Squamata</taxon>
        <taxon>Bifurcata</taxon>
        <taxon>Unidentata</taxon>
        <taxon>Episquamata</taxon>
        <taxon>Toxicofera</taxon>
        <taxon>Iguania</taxon>
        <taxon>Phrynosomatidae</taxon>
        <taxon>Phrynosomatinae</taxon>
        <taxon>Phrynosoma</taxon>
    </lineage>
</organism>
<keyword evidence="8 14" id="KW-1133">Transmembrane helix</keyword>
<dbReference type="PROSITE" id="PS00615">
    <property type="entry name" value="C_TYPE_LECTIN_1"/>
    <property type="match status" value="1"/>
</dbReference>
<comment type="caution">
    <text evidence="18">The sequence shown here is derived from an EMBL/GenBank/DDBJ whole genome shotgun (WGS) entry which is preliminary data.</text>
</comment>
<accession>A0ABQ7TDL0</accession>
<dbReference type="CDD" id="cd00062">
    <property type="entry name" value="FN2"/>
    <property type="match status" value="1"/>
</dbReference>
<protein>
    <recommendedName>
        <fullName evidence="20">Macrophage mannose receptor 1-like</fullName>
    </recommendedName>
</protein>
<dbReference type="Gene3D" id="2.80.10.50">
    <property type="match status" value="1"/>
</dbReference>